<name>A0A412DDP6_BACSE</name>
<dbReference type="AlphaFoldDB" id="A0A412DDP6"/>
<dbReference type="InterPro" id="IPR042278">
    <property type="entry name" value="Mfa-like_1_N"/>
</dbReference>
<comment type="caution">
    <text evidence="1">The sequence shown here is derived from an EMBL/GenBank/DDBJ whole genome shotgun (WGS) entry which is preliminary data.</text>
</comment>
<accession>A0A412DDP6</accession>
<gene>
    <name evidence="1" type="ORF">DWY65_14675</name>
</gene>
<organism evidence="1 2">
    <name type="scientific">Bacteroides stercoris</name>
    <dbReference type="NCBI Taxonomy" id="46506"/>
    <lineage>
        <taxon>Bacteria</taxon>
        <taxon>Pseudomonadati</taxon>
        <taxon>Bacteroidota</taxon>
        <taxon>Bacteroidia</taxon>
        <taxon>Bacteroidales</taxon>
        <taxon>Bacteroidaceae</taxon>
        <taxon>Bacteroides</taxon>
    </lineage>
</organism>
<proteinExistence type="predicted"/>
<dbReference type="CDD" id="cd13121">
    <property type="entry name" value="BF2867_like_C"/>
    <property type="match status" value="1"/>
</dbReference>
<dbReference type="Proteomes" id="UP000283310">
    <property type="component" value="Unassembled WGS sequence"/>
</dbReference>
<sequence>MDMTFLGCFYGKYMPCFKNIGRIFSCLLLTACANEVETLYTGHRLPEGTFSLQLTAKVGDMSTRVAGGMEAWSGDGSELIAVRMEDNGQAIGKYVIKDLSGQAQPATGTPPLYWQSTEETTVEAWYPFAESEKTYQLSDQSQGYADLDFLYGYTLGNYAQPVKLTFYHQLAKVKYTLVAGKGITDEMLKIATVKLLGENSVKVKGGKLTETPSHADREIIPMMNGLSGEALLPPQDMAGKKFICVNLGNTSFYYTPQLNEANLTAGVCHDYTITVLHDGITVQLSDNASWQAGADENIALEENCIIYNGTESEPKIGDYYYTDGTWSDGGLRKLYPSNGTMEFLAKKPNQVSGKQVIGTIFALGHSPYDHSDYTQSGIGKAQCNGYVVARADVSTSSDYYGNVLQNEHLYPTDEDGNALDNFSSPQTDWSGYAYTQKYVEAANGNLDDKQYDYRAVKHAVVTYLQNHDKHIAPKKSTGWFLPSIGQLRQIFLVQHQGGYHSQLKLETAAPYFSSSLHYNQGNMPLGMSYVTQIKNINNSTKGYVRPILAF</sequence>
<protein>
    <submittedName>
        <fullName evidence="1">Fimbrillin family protein</fullName>
    </submittedName>
</protein>
<dbReference type="Pfam" id="PF13149">
    <property type="entry name" value="Mfa_like_1"/>
    <property type="match status" value="1"/>
</dbReference>
<evidence type="ECO:0000313" key="1">
    <source>
        <dbReference type="EMBL" id="RGR09560.1"/>
    </source>
</evidence>
<dbReference type="Gene3D" id="2.60.40.2630">
    <property type="match status" value="1"/>
</dbReference>
<dbReference type="RefSeq" id="WP_117904730.1">
    <property type="nucleotide sequence ID" value="NZ_QRTW01000037.1"/>
</dbReference>
<reference evidence="1 2" key="1">
    <citation type="submission" date="2018-08" db="EMBL/GenBank/DDBJ databases">
        <title>A genome reference for cultivated species of the human gut microbiota.</title>
        <authorList>
            <person name="Zou Y."/>
            <person name="Xue W."/>
            <person name="Luo G."/>
        </authorList>
    </citation>
    <scope>NUCLEOTIDE SEQUENCE [LARGE SCALE GENOMIC DNA]</scope>
    <source>
        <strain evidence="1 2">AF26-20BH</strain>
    </source>
</reference>
<dbReference type="EMBL" id="QRTW01000037">
    <property type="protein sequence ID" value="RGR09560.1"/>
    <property type="molecule type" value="Genomic_DNA"/>
</dbReference>
<dbReference type="InterPro" id="IPR025049">
    <property type="entry name" value="Mfa-like_1"/>
</dbReference>
<dbReference type="Gene3D" id="2.60.40.2620">
    <property type="entry name" value="Fimbrillin-like"/>
    <property type="match status" value="1"/>
</dbReference>
<dbReference type="CDD" id="cd13120">
    <property type="entry name" value="BF2867_like_N"/>
    <property type="match status" value="1"/>
</dbReference>
<evidence type="ECO:0000313" key="2">
    <source>
        <dbReference type="Proteomes" id="UP000283310"/>
    </source>
</evidence>